<evidence type="ECO:0000313" key="2">
    <source>
        <dbReference type="EMBL" id="TXJ12977.1"/>
    </source>
</evidence>
<dbReference type="RefSeq" id="WP_147758159.1">
    <property type="nucleotide sequence ID" value="NZ_SAXT01000003.1"/>
</dbReference>
<dbReference type="EMBL" id="SAXT01000003">
    <property type="protein sequence ID" value="TXJ12977.1"/>
    <property type="molecule type" value="Genomic_DNA"/>
</dbReference>
<dbReference type="GO" id="GO:0006633">
    <property type="term" value="P:fatty acid biosynthetic process"/>
    <property type="evidence" value="ECO:0007669"/>
    <property type="project" value="InterPro"/>
</dbReference>
<name>A0A5C8CIY5_9SPIR</name>
<organism evidence="2 3">
    <name type="scientific">Brachyspira aalborgi</name>
    <dbReference type="NCBI Taxonomy" id="29522"/>
    <lineage>
        <taxon>Bacteria</taxon>
        <taxon>Pseudomonadati</taxon>
        <taxon>Spirochaetota</taxon>
        <taxon>Spirochaetia</taxon>
        <taxon>Brachyspirales</taxon>
        <taxon>Brachyspiraceae</taxon>
        <taxon>Brachyspira</taxon>
    </lineage>
</organism>
<evidence type="ECO:0000256" key="1">
    <source>
        <dbReference type="PIRSR" id="PIRSR036593-50"/>
    </source>
</evidence>
<gene>
    <name evidence="2" type="ORF">EPJ80_05115</name>
</gene>
<accession>A0A5C8CIY5</accession>
<dbReference type="SUPFAM" id="SSF53659">
    <property type="entry name" value="Isocitrate/Isopropylmalate dehydrogenase-like"/>
    <property type="match status" value="1"/>
</dbReference>
<dbReference type="Pfam" id="PF02504">
    <property type="entry name" value="FA_synthesis"/>
    <property type="match status" value="1"/>
</dbReference>
<dbReference type="InterPro" id="IPR012116">
    <property type="entry name" value="Gly_reductase_pC_asu"/>
</dbReference>
<sequence length="392" mass="41393">MSNASNNSIVKSMIGETFLSLANALETGQFGKKIVVGITNRGSEHGTEAVSLGGVIAMSRNKNVEVILIGEKNNSGLKTIETDCDEKAHKIMEEMLKKGELDACVTMHYPFPIGVSTVGRVISQANGKECFIATTTGTSATIREQAMFKNAVYGIITAKACGIEEPAVGILNIDSARTVERALKDLASNGYNIKFGTSNRADGGVILRGNDIITGAVDIVVCDSLTGNILIKMFSSFNSGGSYEAIGYGYGPGIGFGFTMPIFIISRASGSNVIAGAIEYAYQCINGNIISVMNKEEKEVKKCGFDSILESLKPKNSSVSGSDKDKPKVEKEVVTAQISGIEVMDLDAAVDLVMGNGIYAESGMGCTGPIILVSEKNKENAETILKKGGFIS</sequence>
<dbReference type="Gene3D" id="3.40.718.10">
    <property type="entry name" value="Isopropylmalate Dehydrogenase"/>
    <property type="match status" value="1"/>
</dbReference>
<dbReference type="Proteomes" id="UP000325116">
    <property type="component" value="Unassembled WGS sequence"/>
</dbReference>
<dbReference type="GO" id="GO:0016747">
    <property type="term" value="F:acyltransferase activity, transferring groups other than amino-acyl groups"/>
    <property type="evidence" value="ECO:0007669"/>
    <property type="project" value="InterPro"/>
</dbReference>
<dbReference type="AlphaFoldDB" id="A0A5C8CIY5"/>
<reference evidence="2 3" key="1">
    <citation type="journal article" date="1992" name="Lakartidningen">
        <title>[Penicillin V and not amoxicillin is the first choice preparation in acute otitis].</title>
        <authorList>
            <person name="Kamme C."/>
            <person name="Lundgren K."/>
            <person name="Prellner K."/>
        </authorList>
    </citation>
    <scope>NUCLEOTIDE SEQUENCE [LARGE SCALE GENOMIC DNA]</scope>
    <source>
        <strain evidence="2 3">W1</strain>
    </source>
</reference>
<proteinExistence type="predicted"/>
<evidence type="ECO:0000313" key="3">
    <source>
        <dbReference type="Proteomes" id="UP000325116"/>
    </source>
</evidence>
<protein>
    <submittedName>
        <fullName evidence="2">Glycine reductase</fullName>
    </submittedName>
</protein>
<feature type="active site" evidence="1">
    <location>
        <position position="366"/>
    </location>
</feature>
<dbReference type="NCBIfam" id="NF040747">
    <property type="entry name" value="reduct_C_alpha"/>
    <property type="match status" value="1"/>
</dbReference>
<dbReference type="InterPro" id="IPR003664">
    <property type="entry name" value="FA_synthesis"/>
</dbReference>
<dbReference type="PIRSF" id="PIRSF036593">
    <property type="entry name" value="GrdD"/>
    <property type="match status" value="1"/>
</dbReference>
<comment type="caution">
    <text evidence="2">The sequence shown here is derived from an EMBL/GenBank/DDBJ whole genome shotgun (WGS) entry which is preliminary data.</text>
</comment>